<dbReference type="Gene3D" id="3.90.1150.10">
    <property type="entry name" value="Aspartate Aminotransferase, domain 1"/>
    <property type="match status" value="1"/>
</dbReference>
<sequence length="181" mass="19807">MTTNQKLFERAQQFIPGGVNSPVRAFRSVGGTPRFLTRGKGPRVWDVEGKEYIDYVCSWGPLLHGHAHPSVIQAVQASVERGLSFGAPTALEVEMAEKLTQLLPSLEMVRLTSSGTEATMSAIRLARGFTGRNLIVKFEGCYHGQWGCLAGQGGFRGTDLWTARFRGNTCRIGRSNPGPRI</sequence>
<dbReference type="EMBL" id="AUZX01004070">
    <property type="protein sequence ID" value="EQD71904.1"/>
    <property type="molecule type" value="Genomic_DNA"/>
</dbReference>
<protein>
    <submittedName>
        <fullName evidence="2">Glutamate-1-semialdehyde-2,1-aminomutase</fullName>
    </submittedName>
</protein>
<proteinExistence type="predicted"/>
<dbReference type="SUPFAM" id="SSF53383">
    <property type="entry name" value="PLP-dependent transferases"/>
    <property type="match status" value="1"/>
</dbReference>
<dbReference type="PANTHER" id="PTHR43713:SF3">
    <property type="entry name" value="GLUTAMATE-1-SEMIALDEHYDE 2,1-AMINOMUTASE 1, CHLOROPLASTIC-RELATED"/>
    <property type="match status" value="1"/>
</dbReference>
<dbReference type="AlphaFoldDB" id="T1CTB7"/>
<evidence type="ECO:0000313" key="2">
    <source>
        <dbReference type="EMBL" id="EQD71904.1"/>
    </source>
</evidence>
<reference evidence="2" key="2">
    <citation type="journal article" date="2014" name="ISME J.">
        <title>Microbial stratification in low pH oxic and suboxic macroscopic growths along an acid mine drainage.</title>
        <authorList>
            <person name="Mendez-Garcia C."/>
            <person name="Mesa V."/>
            <person name="Sprenger R.R."/>
            <person name="Richter M."/>
            <person name="Diez M.S."/>
            <person name="Solano J."/>
            <person name="Bargiela R."/>
            <person name="Golyshina O.V."/>
            <person name="Manteca A."/>
            <person name="Ramos J.L."/>
            <person name="Gallego J.R."/>
            <person name="Llorente I."/>
            <person name="Martins Dos Santos V.A."/>
            <person name="Jensen O.N."/>
            <person name="Pelaez A.I."/>
            <person name="Sanchez J."/>
            <person name="Ferrer M."/>
        </authorList>
    </citation>
    <scope>NUCLEOTIDE SEQUENCE</scope>
</reference>
<dbReference type="GO" id="GO:0008483">
    <property type="term" value="F:transaminase activity"/>
    <property type="evidence" value="ECO:0007669"/>
    <property type="project" value="InterPro"/>
</dbReference>
<dbReference type="InterPro" id="IPR005814">
    <property type="entry name" value="Aminotrans_3"/>
</dbReference>
<organism evidence="2">
    <name type="scientific">mine drainage metagenome</name>
    <dbReference type="NCBI Taxonomy" id="410659"/>
    <lineage>
        <taxon>unclassified sequences</taxon>
        <taxon>metagenomes</taxon>
        <taxon>ecological metagenomes</taxon>
    </lineage>
</organism>
<reference evidence="2" key="1">
    <citation type="submission" date="2013-08" db="EMBL/GenBank/DDBJ databases">
        <authorList>
            <person name="Mendez C."/>
            <person name="Richter M."/>
            <person name="Ferrer M."/>
            <person name="Sanchez J."/>
        </authorList>
    </citation>
    <scope>NUCLEOTIDE SEQUENCE</scope>
</reference>
<dbReference type="PANTHER" id="PTHR43713">
    <property type="entry name" value="GLUTAMATE-1-SEMIALDEHYDE 2,1-AMINOMUTASE"/>
    <property type="match status" value="1"/>
</dbReference>
<dbReference type="Pfam" id="PF00202">
    <property type="entry name" value="Aminotran_3"/>
    <property type="match status" value="1"/>
</dbReference>
<accession>T1CTB7</accession>
<dbReference type="GO" id="GO:0030170">
    <property type="term" value="F:pyridoxal phosphate binding"/>
    <property type="evidence" value="ECO:0007669"/>
    <property type="project" value="InterPro"/>
</dbReference>
<dbReference type="InterPro" id="IPR015424">
    <property type="entry name" value="PyrdxlP-dep_Trfase"/>
</dbReference>
<comment type="cofactor">
    <cofactor evidence="1">
        <name>pyridoxal 5'-phosphate</name>
        <dbReference type="ChEBI" id="CHEBI:597326"/>
    </cofactor>
</comment>
<evidence type="ECO:0000256" key="1">
    <source>
        <dbReference type="ARBA" id="ARBA00001933"/>
    </source>
</evidence>
<gene>
    <name evidence="2" type="ORF">B1A_05578</name>
</gene>
<name>T1CTB7_9ZZZZ</name>
<dbReference type="InterPro" id="IPR015422">
    <property type="entry name" value="PyrdxlP-dep_Trfase_small"/>
</dbReference>
<comment type="caution">
    <text evidence="2">The sequence shown here is derived from an EMBL/GenBank/DDBJ whole genome shotgun (WGS) entry which is preliminary data.</text>
</comment>